<dbReference type="CDD" id="cd01650">
    <property type="entry name" value="RT_nLTR_like"/>
    <property type="match status" value="1"/>
</dbReference>
<dbReference type="Pfam" id="PF00078">
    <property type="entry name" value="RVT_1"/>
    <property type="match status" value="1"/>
</dbReference>
<proteinExistence type="predicted"/>
<dbReference type="InterPro" id="IPR000477">
    <property type="entry name" value="RT_dom"/>
</dbReference>
<accession>A0A2S2PYV1</accession>
<name>A0A2S2PYV1_9HEMI</name>
<dbReference type="GO" id="GO:0003964">
    <property type="term" value="F:RNA-directed DNA polymerase activity"/>
    <property type="evidence" value="ECO:0007669"/>
    <property type="project" value="UniProtKB-KW"/>
</dbReference>
<keyword evidence="2" id="KW-0548">Nucleotidyltransferase</keyword>
<protein>
    <submittedName>
        <fullName evidence="2">Putative RNA-directed DNA polymerase</fullName>
    </submittedName>
</protein>
<organism evidence="2">
    <name type="scientific">Sipha flava</name>
    <name type="common">yellow sugarcane aphid</name>
    <dbReference type="NCBI Taxonomy" id="143950"/>
    <lineage>
        <taxon>Eukaryota</taxon>
        <taxon>Metazoa</taxon>
        <taxon>Ecdysozoa</taxon>
        <taxon>Arthropoda</taxon>
        <taxon>Hexapoda</taxon>
        <taxon>Insecta</taxon>
        <taxon>Pterygota</taxon>
        <taxon>Neoptera</taxon>
        <taxon>Paraneoptera</taxon>
        <taxon>Hemiptera</taxon>
        <taxon>Sternorrhyncha</taxon>
        <taxon>Aphidomorpha</taxon>
        <taxon>Aphidoidea</taxon>
        <taxon>Aphididae</taxon>
        <taxon>Sipha</taxon>
    </lineage>
</organism>
<dbReference type="InterPro" id="IPR043128">
    <property type="entry name" value="Rev_trsase/Diguanyl_cyclase"/>
</dbReference>
<keyword evidence="2" id="KW-0695">RNA-directed DNA polymerase</keyword>
<reference evidence="2" key="1">
    <citation type="submission" date="2018-04" db="EMBL/GenBank/DDBJ databases">
        <title>Transcriptome assembly of Sipha flava.</title>
        <authorList>
            <person name="Scully E.D."/>
            <person name="Geib S.M."/>
            <person name="Palmer N.A."/>
            <person name="Koch K."/>
            <person name="Bradshaw J."/>
            <person name="Heng-Moss T."/>
            <person name="Sarath G."/>
        </authorList>
    </citation>
    <scope>NUCLEOTIDE SEQUENCE</scope>
</reference>
<dbReference type="SUPFAM" id="SSF56672">
    <property type="entry name" value="DNA/RNA polymerases"/>
    <property type="match status" value="1"/>
</dbReference>
<dbReference type="AlphaFoldDB" id="A0A2S2PYV1"/>
<keyword evidence="2" id="KW-0808">Transferase</keyword>
<dbReference type="PROSITE" id="PS50878">
    <property type="entry name" value="RT_POL"/>
    <property type="match status" value="1"/>
</dbReference>
<dbReference type="PANTHER" id="PTHR19446">
    <property type="entry name" value="REVERSE TRANSCRIPTASES"/>
    <property type="match status" value="1"/>
</dbReference>
<feature type="domain" description="Reverse transcriptase" evidence="1">
    <location>
        <begin position="1"/>
        <end position="253"/>
    </location>
</feature>
<dbReference type="InterPro" id="IPR043502">
    <property type="entry name" value="DNA/RNA_pol_sf"/>
</dbReference>
<gene>
    <name evidence="2" type="primary">RTase_82</name>
    <name evidence="2" type="ORF">g.43641</name>
</gene>
<dbReference type="OrthoDB" id="6615518at2759"/>
<dbReference type="EMBL" id="GGMS01000889">
    <property type="protein sequence ID" value="MBY70092.1"/>
    <property type="molecule type" value="Transcribed_RNA"/>
</dbReference>
<evidence type="ECO:0000313" key="2">
    <source>
        <dbReference type="EMBL" id="MBY70092.1"/>
    </source>
</evidence>
<sequence length="266" mass="30090">MMSYQRLPSSWSSFRVIPIPKGNSTSSFRPIALSSALCKIFEHMLKSRLDWWLKSGAILSDNLFAFRKGRGTLECLSIFSGHIYHAFNDKKFLVATFIDIRGAFDSVHIPTLISHLSSLDLPPTFCNLIRSLFSSWSLSFFSPFGSHNTRSTCTGLPQGSCLSPILFNMYINFIAKHLSSRDHQFLIYADDIVIFSTNKSLNLAIETLNIALMDLNDILNRSFCTVAPEKCKTVIFTRRRYLNPPSIFLDSTIIPFVPEAQICIIN</sequence>
<dbReference type="Gene3D" id="3.30.70.270">
    <property type="match status" value="1"/>
</dbReference>
<evidence type="ECO:0000259" key="1">
    <source>
        <dbReference type="PROSITE" id="PS50878"/>
    </source>
</evidence>